<name>A0A0W0XS46_9GAMM</name>
<dbReference type="InterPro" id="IPR042269">
    <property type="entry name" value="Ser_carbopepase_S28_SKS"/>
</dbReference>
<evidence type="ECO:0000313" key="7">
    <source>
        <dbReference type="Proteomes" id="UP000054618"/>
    </source>
</evidence>
<keyword evidence="7" id="KW-1185">Reference proteome</keyword>
<dbReference type="SUPFAM" id="SSF53474">
    <property type="entry name" value="alpha/beta-Hydrolases"/>
    <property type="match status" value="1"/>
</dbReference>
<dbReference type="Gene3D" id="1.20.120.980">
    <property type="entry name" value="Serine carboxypeptidase S28, SKS domain"/>
    <property type="match status" value="1"/>
</dbReference>
<evidence type="ECO:0000256" key="3">
    <source>
        <dbReference type="ARBA" id="ARBA00022729"/>
    </source>
</evidence>
<gene>
    <name evidence="6" type="ORF">Lqui_2393</name>
</gene>
<keyword evidence="4" id="KW-0378">Hydrolase</keyword>
<dbReference type="InterPro" id="IPR008758">
    <property type="entry name" value="Peptidase_S28"/>
</dbReference>
<evidence type="ECO:0000256" key="4">
    <source>
        <dbReference type="ARBA" id="ARBA00022801"/>
    </source>
</evidence>
<evidence type="ECO:0000256" key="1">
    <source>
        <dbReference type="ARBA" id="ARBA00011079"/>
    </source>
</evidence>
<dbReference type="GO" id="GO:0008239">
    <property type="term" value="F:dipeptidyl-peptidase activity"/>
    <property type="evidence" value="ECO:0007669"/>
    <property type="project" value="TreeGrafter"/>
</dbReference>
<dbReference type="EMBL" id="LNYS01000020">
    <property type="protein sequence ID" value="KTD47467.1"/>
    <property type="molecule type" value="Genomic_DNA"/>
</dbReference>
<dbReference type="PANTHER" id="PTHR11010">
    <property type="entry name" value="PROTEASE S28 PRO-X CARBOXYPEPTIDASE-RELATED"/>
    <property type="match status" value="1"/>
</dbReference>
<sequence length="465" mass="52413">MDLCKKNLMAIGLLLPLAGFSNPLDYYHQRYLDKHRKINLNASIREDYFTQWINHQDPAAGSFSQRYYVDETYGKSADSPVFFYICGEAACSPFVLYGAIRTYAQQYHAKLVALEHRFYGKSVPGKLSVDNLKYLSTQAALDDLASFQSAMMAERHWQGKWVAFGGSYPGSLSAYYRLQHPELVVGALASSAPVMAKDDFSDYDQHVTRVAGSECAGKMREVVRQVEDILEQDDLQSIAQVKEQFSASELQDNTDFLYMIADVGAAAVQYGMHEEFCSSLAKSPSALEGYAAFTKTLFSRWQITASDMTPQGAFSEDGEYYSQGVGARQWYYQSCTEYGYWQNAHPDPLQSTRSARINADYHREVCRRLFGIDAEVDTSYINQNFYWPLLESAVSRIHFTNGSNDPWSKLSLSVANGNAGNPQLNYTLIDGSAHCDDLRTPQKTDSSALKSARQTFVQLLEEWLR</sequence>
<keyword evidence="6" id="KW-0121">Carboxypeptidase</keyword>
<organism evidence="6 7">
    <name type="scientific">Legionella quinlivanii</name>
    <dbReference type="NCBI Taxonomy" id="45073"/>
    <lineage>
        <taxon>Bacteria</taxon>
        <taxon>Pseudomonadati</taxon>
        <taxon>Pseudomonadota</taxon>
        <taxon>Gammaproteobacteria</taxon>
        <taxon>Legionellales</taxon>
        <taxon>Legionellaceae</taxon>
        <taxon>Legionella</taxon>
    </lineage>
</organism>
<reference evidence="6 7" key="1">
    <citation type="submission" date="2015-11" db="EMBL/GenBank/DDBJ databases">
        <title>Genomic analysis of 38 Legionella species identifies large and diverse effector repertoires.</title>
        <authorList>
            <person name="Burstein D."/>
            <person name="Amaro F."/>
            <person name="Zusman T."/>
            <person name="Lifshitz Z."/>
            <person name="Cohen O."/>
            <person name="Gilbert J.A."/>
            <person name="Pupko T."/>
            <person name="Shuman H.A."/>
            <person name="Segal G."/>
        </authorList>
    </citation>
    <scope>NUCLEOTIDE SEQUENCE [LARGE SCALE GENOMIC DNA]</scope>
    <source>
        <strain evidence="6 7">CDC#1442-AUS-E</strain>
    </source>
</reference>
<evidence type="ECO:0000256" key="5">
    <source>
        <dbReference type="ARBA" id="ARBA00023180"/>
    </source>
</evidence>
<evidence type="ECO:0000256" key="2">
    <source>
        <dbReference type="ARBA" id="ARBA00022670"/>
    </source>
</evidence>
<dbReference type="Pfam" id="PF05577">
    <property type="entry name" value="Peptidase_S28"/>
    <property type="match status" value="1"/>
</dbReference>
<dbReference type="PANTHER" id="PTHR11010:SF38">
    <property type="entry name" value="LYSOSOMAL PRO-X CARBOXYPEPTIDASE"/>
    <property type="match status" value="1"/>
</dbReference>
<comment type="caution">
    <text evidence="6">The sequence shown here is derived from an EMBL/GenBank/DDBJ whole genome shotgun (WGS) entry which is preliminary data.</text>
</comment>
<dbReference type="Proteomes" id="UP000054618">
    <property type="component" value="Unassembled WGS sequence"/>
</dbReference>
<evidence type="ECO:0000313" key="6">
    <source>
        <dbReference type="EMBL" id="KTD47467.1"/>
    </source>
</evidence>
<accession>A0A0W0XS46</accession>
<dbReference type="GO" id="GO:0004180">
    <property type="term" value="F:carboxypeptidase activity"/>
    <property type="evidence" value="ECO:0007669"/>
    <property type="project" value="UniProtKB-KW"/>
</dbReference>
<keyword evidence="5" id="KW-0325">Glycoprotein</keyword>
<dbReference type="OrthoDB" id="6189138at2"/>
<dbReference type="AlphaFoldDB" id="A0A0W0XS46"/>
<keyword evidence="2" id="KW-0645">Protease</keyword>
<dbReference type="GO" id="GO:0006508">
    <property type="term" value="P:proteolysis"/>
    <property type="evidence" value="ECO:0007669"/>
    <property type="project" value="UniProtKB-KW"/>
</dbReference>
<comment type="similarity">
    <text evidence="1">Belongs to the peptidase S28 family.</text>
</comment>
<dbReference type="GO" id="GO:0070008">
    <property type="term" value="F:serine-type exopeptidase activity"/>
    <property type="evidence" value="ECO:0007669"/>
    <property type="project" value="InterPro"/>
</dbReference>
<protein>
    <submittedName>
        <fullName evidence="6">Serine carboxypeptidase</fullName>
    </submittedName>
</protein>
<dbReference type="RefSeq" id="WP_103989339.1">
    <property type="nucleotide sequence ID" value="NZ_CAAAIK010000025.1"/>
</dbReference>
<dbReference type="Gene3D" id="3.40.50.1820">
    <property type="entry name" value="alpha/beta hydrolase"/>
    <property type="match status" value="1"/>
</dbReference>
<dbReference type="InterPro" id="IPR029058">
    <property type="entry name" value="AB_hydrolase_fold"/>
</dbReference>
<proteinExistence type="inferred from homology"/>
<keyword evidence="3" id="KW-0732">Signal</keyword>
<dbReference type="STRING" id="45073.Lqui_2393"/>
<dbReference type="PATRIC" id="fig|45073.5.peg.2529"/>